<dbReference type="EMBL" id="QRCM01000001">
    <property type="protein sequence ID" value="TXG91371.1"/>
    <property type="molecule type" value="Genomic_DNA"/>
</dbReference>
<keyword evidence="2" id="KW-0479">Metal-binding</keyword>
<evidence type="ECO:0000259" key="9">
    <source>
        <dbReference type="Pfam" id="PF26519"/>
    </source>
</evidence>
<feature type="region of interest" description="Disordered" evidence="8">
    <location>
        <begin position="69"/>
        <end position="89"/>
    </location>
</feature>
<organism evidence="10 11">
    <name type="scientific">Rhodococcus rhodnii</name>
    <dbReference type="NCBI Taxonomy" id="38312"/>
    <lineage>
        <taxon>Bacteria</taxon>
        <taxon>Bacillati</taxon>
        <taxon>Actinomycetota</taxon>
        <taxon>Actinomycetes</taxon>
        <taxon>Mycobacteriales</taxon>
        <taxon>Nocardiaceae</taxon>
        <taxon>Rhodococcus</taxon>
    </lineage>
</organism>
<keyword evidence="3" id="KW-0093">Biotin biosynthesis</keyword>
<evidence type="ECO:0000256" key="5">
    <source>
        <dbReference type="ARBA" id="ARBA00093761"/>
    </source>
</evidence>
<evidence type="ECO:0000313" key="10">
    <source>
        <dbReference type="EMBL" id="TXG91371.1"/>
    </source>
</evidence>
<feature type="domain" description="Biotin synthase auxiliary protein C-terminal" evidence="9">
    <location>
        <begin position="55"/>
        <end position="78"/>
    </location>
</feature>
<dbReference type="AlphaFoldDB" id="A0A6P2CHZ6"/>
<accession>A0A6P2CHZ6</accession>
<comment type="caution">
    <text evidence="10">The sequence shown here is derived from an EMBL/GenBank/DDBJ whole genome shotgun (WGS) entry which is preliminary data.</text>
</comment>
<gene>
    <name evidence="10" type="ORF">DW322_15570</name>
</gene>
<evidence type="ECO:0000256" key="8">
    <source>
        <dbReference type="SAM" id="MobiDB-lite"/>
    </source>
</evidence>
<evidence type="ECO:0000256" key="4">
    <source>
        <dbReference type="ARBA" id="ARBA00023004"/>
    </source>
</evidence>
<feature type="compositionally biased region" description="Low complexity" evidence="8">
    <location>
        <begin position="72"/>
        <end position="89"/>
    </location>
</feature>
<evidence type="ECO:0000313" key="11">
    <source>
        <dbReference type="Proteomes" id="UP000471120"/>
    </source>
</evidence>
<dbReference type="Pfam" id="PF26519">
    <property type="entry name" value="BsaP"/>
    <property type="match status" value="1"/>
</dbReference>
<sequence length="89" mass="9305">MRPSDAGPGDAPRFDPFTGVALDGSELGGSELGAPELDGHPLEPPRYCPSCGRRMIVQIDPVGWWARCSRHGTTTSGTATHGTTTPESA</sequence>
<proteinExistence type="inferred from homology"/>
<protein>
    <recommendedName>
        <fullName evidence="7">Biotin synthase auxiliary protein</fullName>
    </recommendedName>
</protein>
<keyword evidence="4" id="KW-0408">Iron</keyword>
<feature type="region of interest" description="Disordered" evidence="8">
    <location>
        <begin position="1"/>
        <end position="43"/>
    </location>
</feature>
<name>A0A6P2CHZ6_9NOCA</name>
<evidence type="ECO:0000256" key="1">
    <source>
        <dbReference type="ARBA" id="ARBA00001915"/>
    </source>
</evidence>
<evidence type="ECO:0000256" key="6">
    <source>
        <dbReference type="ARBA" id="ARBA00093780"/>
    </source>
</evidence>
<evidence type="ECO:0000256" key="7">
    <source>
        <dbReference type="ARBA" id="ARBA00093796"/>
    </source>
</evidence>
<dbReference type="RefSeq" id="WP_051110977.1">
    <property type="nucleotide sequence ID" value="NZ_QRCM01000001.1"/>
</dbReference>
<comment type="similarity">
    <text evidence="6">Belongs to the BsaP family.</text>
</comment>
<comment type="cofactor">
    <cofactor evidence="1">
        <name>iron-sulfur cluster</name>
        <dbReference type="ChEBI" id="CHEBI:30408"/>
    </cofactor>
</comment>
<dbReference type="InterPro" id="IPR058605">
    <property type="entry name" value="BsaP_C"/>
</dbReference>
<evidence type="ECO:0000256" key="3">
    <source>
        <dbReference type="ARBA" id="ARBA00022756"/>
    </source>
</evidence>
<dbReference type="Proteomes" id="UP000471120">
    <property type="component" value="Unassembled WGS sequence"/>
</dbReference>
<comment type="function">
    <text evidence="5">Required for the activity of the biotin synthase BioB.</text>
</comment>
<evidence type="ECO:0000256" key="2">
    <source>
        <dbReference type="ARBA" id="ARBA00022723"/>
    </source>
</evidence>
<reference evidence="10 11" key="1">
    <citation type="submission" date="2018-07" db="EMBL/GenBank/DDBJ databases">
        <title>Genome sequence of Rhodococcus rhodnii ATCC 35071 from Rhodnius prolixus.</title>
        <authorList>
            <person name="Patel V."/>
            <person name="Vogel K.J."/>
        </authorList>
    </citation>
    <scope>NUCLEOTIDE SEQUENCE [LARGE SCALE GENOMIC DNA]</scope>
    <source>
        <strain evidence="10 11">ATCC 35071</strain>
    </source>
</reference>